<protein>
    <recommendedName>
        <fullName evidence="4">PEP-CTERM protein-sorting domain-containing protein</fullName>
    </recommendedName>
</protein>
<dbReference type="InParanoid" id="E8R1D3"/>
<keyword evidence="3" id="KW-1185">Reference proteome</keyword>
<dbReference type="HOGENOM" id="CLU_920634_0_0_0"/>
<dbReference type="Proteomes" id="UP000008631">
    <property type="component" value="Chromosome"/>
</dbReference>
<feature type="chain" id="PRO_5003229960" description="PEP-CTERM protein-sorting domain-containing protein" evidence="1">
    <location>
        <begin position="20"/>
        <end position="331"/>
    </location>
</feature>
<sequence length="331" mass="35260">MVRGFVAALVAAGCGVVVAANPVLADSMALPLPPLETPPRTGPIPIRDFFRTGDVELDMPDYPVGDPRRDPGLVVITDNRHAITTNRNLKNDVATHPAIPDTSGWNFRDVRFRYDPIGDTMFVGINFWNIAGDADNDGDPGRTSPAAAIAGGLDMPNLSGTEAIAIGIDANLNGKVDLLAGVPANKPPGAVDPAFTVAYPLSIAQLNQMGGQLGIENMFGETATLHLGELAYNPSAEHPDFAFSIANFSQIPGLTQTDDAFRFHFRAYAGTGEDLISGEDLFATLVEIEIPRTQIPIPEPAAWLAWSAALLALSATVRRRNPTSRQAKVSR</sequence>
<gene>
    <name evidence="2" type="ordered locus">Isop_1767</name>
</gene>
<reference key="1">
    <citation type="submission" date="2010-11" db="EMBL/GenBank/DDBJ databases">
        <title>The complete sequence of chromosome of Isophaera pallida ATCC 43644.</title>
        <authorList>
            <consortium name="US DOE Joint Genome Institute (JGI-PGF)"/>
            <person name="Lucas S."/>
            <person name="Copeland A."/>
            <person name="Lapidus A."/>
            <person name="Bruce D."/>
            <person name="Goodwin L."/>
            <person name="Pitluck S."/>
            <person name="Kyrpides N."/>
            <person name="Mavromatis K."/>
            <person name="Pagani I."/>
            <person name="Ivanova N."/>
            <person name="Saunders E."/>
            <person name="Brettin T."/>
            <person name="Detter J.C."/>
            <person name="Han C."/>
            <person name="Tapia R."/>
            <person name="Land M."/>
            <person name="Hauser L."/>
            <person name="Markowitz V."/>
            <person name="Cheng J.-F."/>
            <person name="Hugenholtz P."/>
            <person name="Woyke T."/>
            <person name="Wu D."/>
            <person name="Eisen J.A."/>
        </authorList>
    </citation>
    <scope>NUCLEOTIDE SEQUENCE</scope>
    <source>
        <strain>ATCC 43644</strain>
    </source>
</reference>
<name>E8R1D3_ISOPI</name>
<dbReference type="KEGG" id="ipa:Isop_1767"/>
<evidence type="ECO:0000313" key="2">
    <source>
        <dbReference type="EMBL" id="ADV62350.1"/>
    </source>
</evidence>
<accession>E8R1D3</accession>
<keyword evidence="1" id="KW-0732">Signal</keyword>
<organism evidence="2 3">
    <name type="scientific">Isosphaera pallida (strain ATCC 43644 / DSM 9630 / IS1B)</name>
    <dbReference type="NCBI Taxonomy" id="575540"/>
    <lineage>
        <taxon>Bacteria</taxon>
        <taxon>Pseudomonadati</taxon>
        <taxon>Planctomycetota</taxon>
        <taxon>Planctomycetia</taxon>
        <taxon>Isosphaerales</taxon>
        <taxon>Isosphaeraceae</taxon>
        <taxon>Isosphaera</taxon>
    </lineage>
</organism>
<feature type="signal peptide" evidence="1">
    <location>
        <begin position="1"/>
        <end position="19"/>
    </location>
</feature>
<evidence type="ECO:0000256" key="1">
    <source>
        <dbReference type="SAM" id="SignalP"/>
    </source>
</evidence>
<reference evidence="2 3" key="2">
    <citation type="journal article" date="2011" name="Stand. Genomic Sci.">
        <title>Complete genome sequence of Isosphaera pallida type strain (IS1B).</title>
        <authorList>
            <consortium name="US DOE Joint Genome Institute (JGI-PGF)"/>
            <person name="Goker M."/>
            <person name="Cleland D."/>
            <person name="Saunders E."/>
            <person name="Lapidus A."/>
            <person name="Nolan M."/>
            <person name="Lucas S."/>
            <person name="Hammon N."/>
            <person name="Deshpande S."/>
            <person name="Cheng J.F."/>
            <person name="Tapia R."/>
            <person name="Han C."/>
            <person name="Goodwin L."/>
            <person name="Pitluck S."/>
            <person name="Liolios K."/>
            <person name="Pagani I."/>
            <person name="Ivanova N."/>
            <person name="Mavromatis K."/>
            <person name="Pati A."/>
            <person name="Chen A."/>
            <person name="Palaniappan K."/>
            <person name="Land M."/>
            <person name="Hauser L."/>
            <person name="Chang Y.J."/>
            <person name="Jeffries C.D."/>
            <person name="Detter J.C."/>
            <person name="Beck B."/>
            <person name="Woyke T."/>
            <person name="Bristow J."/>
            <person name="Eisen J.A."/>
            <person name="Markowitz V."/>
            <person name="Hugenholtz P."/>
            <person name="Kyrpides N.C."/>
            <person name="Klenk H.P."/>
        </authorList>
    </citation>
    <scope>NUCLEOTIDE SEQUENCE [LARGE SCALE GENOMIC DNA]</scope>
    <source>
        <strain evidence="3">ATCC 43644 / DSM 9630 / IS1B</strain>
    </source>
</reference>
<dbReference type="OrthoDB" id="266840at2"/>
<dbReference type="AlphaFoldDB" id="E8R1D3"/>
<evidence type="ECO:0000313" key="3">
    <source>
        <dbReference type="Proteomes" id="UP000008631"/>
    </source>
</evidence>
<evidence type="ECO:0008006" key="4">
    <source>
        <dbReference type="Google" id="ProtNLM"/>
    </source>
</evidence>
<dbReference type="eggNOG" id="COG4932">
    <property type="taxonomic scope" value="Bacteria"/>
</dbReference>
<dbReference type="RefSeq" id="WP_013564638.1">
    <property type="nucleotide sequence ID" value="NC_014962.1"/>
</dbReference>
<proteinExistence type="predicted"/>
<dbReference type="EMBL" id="CP002353">
    <property type="protein sequence ID" value="ADV62350.1"/>
    <property type="molecule type" value="Genomic_DNA"/>
</dbReference>